<protein>
    <submittedName>
        <fullName evidence="1">Uncharacterized protein</fullName>
    </submittedName>
</protein>
<dbReference type="AlphaFoldDB" id="A0A2P2QFP7"/>
<dbReference type="EMBL" id="GGEC01085282">
    <property type="protein sequence ID" value="MBX65766.1"/>
    <property type="molecule type" value="Transcribed_RNA"/>
</dbReference>
<organism evidence="1">
    <name type="scientific">Rhizophora mucronata</name>
    <name type="common">Asiatic mangrove</name>
    <dbReference type="NCBI Taxonomy" id="61149"/>
    <lineage>
        <taxon>Eukaryota</taxon>
        <taxon>Viridiplantae</taxon>
        <taxon>Streptophyta</taxon>
        <taxon>Embryophyta</taxon>
        <taxon>Tracheophyta</taxon>
        <taxon>Spermatophyta</taxon>
        <taxon>Magnoliopsida</taxon>
        <taxon>eudicotyledons</taxon>
        <taxon>Gunneridae</taxon>
        <taxon>Pentapetalae</taxon>
        <taxon>rosids</taxon>
        <taxon>fabids</taxon>
        <taxon>Malpighiales</taxon>
        <taxon>Rhizophoraceae</taxon>
        <taxon>Rhizophora</taxon>
    </lineage>
</organism>
<sequence length="26" mass="3050">MFCTQFLCLQTYGHCLLRSWDGVVNN</sequence>
<reference evidence="1" key="1">
    <citation type="submission" date="2018-02" db="EMBL/GenBank/DDBJ databases">
        <title>Rhizophora mucronata_Transcriptome.</title>
        <authorList>
            <person name="Meera S.P."/>
            <person name="Sreeshan A."/>
            <person name="Augustine A."/>
        </authorList>
    </citation>
    <scope>NUCLEOTIDE SEQUENCE</scope>
    <source>
        <tissue evidence="1">Leaf</tissue>
    </source>
</reference>
<evidence type="ECO:0000313" key="1">
    <source>
        <dbReference type="EMBL" id="MBX65766.1"/>
    </source>
</evidence>
<accession>A0A2P2QFP7</accession>
<name>A0A2P2QFP7_RHIMU</name>
<proteinExistence type="predicted"/>